<comment type="subcellular location">
    <subcellularLocation>
        <location evidence="1">Membrane</location>
        <topology evidence="1">Single-pass type I membrane protein</topology>
    </subcellularLocation>
</comment>
<evidence type="ECO:0000256" key="1">
    <source>
        <dbReference type="ARBA" id="ARBA00004479"/>
    </source>
</evidence>
<sequence>QIILPPGGNSFTVLNGSTVKIKWSIDGSVSVADIIYRSWSFRSSVGGRAEELGIISGGIITIRTKLYEVDIEKQATLVLKNVNGSYNGKYQFTLLSPRSSASEVDVLIAGKFSLLLRQAQKPNVTINCSSRITLDEGEDGTCVCTEQGGNPPANLTWYRDGEQIGKASYGENRLTLTSVTKQDNAGTYKCVAQSYTLTDEKSIEVKVRLNFKPDKAAVTFTKNPAVVGESVAIICKSNGLPESSYTMFHNDTKLISNKSTYTIDVVQYSDAGTYKCIARNKLGNDSASDNLTVFVDKASSDDINCGTEWYIVVVSVVSGIIMGLFLAYIVSCSRRKFRNRKPQSNPEKQTTEVDTTYQELDLSKMNTEENYQSLSVNAESNDAANDHDEDSTYTELSKTRDVENNYQSLT</sequence>
<evidence type="ECO:0000313" key="9">
    <source>
        <dbReference type="Proteomes" id="UP001152795"/>
    </source>
</evidence>
<evidence type="ECO:0000256" key="7">
    <source>
        <dbReference type="SAM" id="Phobius"/>
    </source>
</evidence>
<dbReference type="SMART" id="SM00408">
    <property type="entry name" value="IGc2"/>
    <property type="match status" value="2"/>
</dbReference>
<organism evidence="8 9">
    <name type="scientific">Paramuricea clavata</name>
    <name type="common">Red gorgonian</name>
    <name type="synonym">Violescent sea-whip</name>
    <dbReference type="NCBI Taxonomy" id="317549"/>
    <lineage>
        <taxon>Eukaryota</taxon>
        <taxon>Metazoa</taxon>
        <taxon>Cnidaria</taxon>
        <taxon>Anthozoa</taxon>
        <taxon>Octocorallia</taxon>
        <taxon>Malacalcyonacea</taxon>
        <taxon>Plexauridae</taxon>
        <taxon>Paramuricea</taxon>
    </lineage>
</organism>
<gene>
    <name evidence="8" type="ORF">PACLA_8A085688</name>
</gene>
<dbReference type="InterPro" id="IPR013783">
    <property type="entry name" value="Ig-like_fold"/>
</dbReference>
<feature type="region of interest" description="Disordered" evidence="6">
    <location>
        <begin position="377"/>
        <end position="410"/>
    </location>
</feature>
<protein>
    <submittedName>
        <fullName evidence="8">Opioid-binding cell adhesion molecule isoform X5</fullName>
    </submittedName>
</protein>
<keyword evidence="9" id="KW-1185">Reference proteome</keyword>
<dbReference type="OrthoDB" id="5989357at2759"/>
<dbReference type="GO" id="GO:0005911">
    <property type="term" value="C:cell-cell junction"/>
    <property type="evidence" value="ECO:0007669"/>
    <property type="project" value="TreeGrafter"/>
</dbReference>
<keyword evidence="5" id="KW-0393">Immunoglobulin domain</keyword>
<reference evidence="8" key="1">
    <citation type="submission" date="2020-04" db="EMBL/GenBank/DDBJ databases">
        <authorList>
            <person name="Alioto T."/>
            <person name="Alioto T."/>
            <person name="Gomez Garrido J."/>
        </authorList>
    </citation>
    <scope>NUCLEOTIDE SEQUENCE</scope>
    <source>
        <strain evidence="8">A484AB</strain>
    </source>
</reference>
<keyword evidence="4" id="KW-0325">Glycoprotein</keyword>
<evidence type="ECO:0000313" key="8">
    <source>
        <dbReference type="EMBL" id="CAB4025190.1"/>
    </source>
</evidence>
<accession>A0A7D9J9Y4</accession>
<dbReference type="EMBL" id="CACRXK020013468">
    <property type="protein sequence ID" value="CAB4025190.1"/>
    <property type="molecule type" value="Genomic_DNA"/>
</dbReference>
<dbReference type="Proteomes" id="UP001152795">
    <property type="component" value="Unassembled WGS sequence"/>
</dbReference>
<dbReference type="GO" id="GO:0005886">
    <property type="term" value="C:plasma membrane"/>
    <property type="evidence" value="ECO:0007669"/>
    <property type="project" value="TreeGrafter"/>
</dbReference>
<comment type="caution">
    <text evidence="8">The sequence shown here is derived from an EMBL/GenBank/DDBJ whole genome shotgun (WGS) entry which is preliminary data.</text>
</comment>
<feature type="transmembrane region" description="Helical" evidence="7">
    <location>
        <begin position="309"/>
        <end position="331"/>
    </location>
</feature>
<keyword evidence="2 7" id="KW-0472">Membrane</keyword>
<dbReference type="InterPro" id="IPR003598">
    <property type="entry name" value="Ig_sub2"/>
</dbReference>
<evidence type="ECO:0000256" key="2">
    <source>
        <dbReference type="ARBA" id="ARBA00023136"/>
    </source>
</evidence>
<evidence type="ECO:0000256" key="5">
    <source>
        <dbReference type="ARBA" id="ARBA00023319"/>
    </source>
</evidence>
<keyword evidence="7" id="KW-1133">Transmembrane helix</keyword>
<evidence type="ECO:0000256" key="3">
    <source>
        <dbReference type="ARBA" id="ARBA00023157"/>
    </source>
</evidence>
<evidence type="ECO:0000256" key="4">
    <source>
        <dbReference type="ARBA" id="ARBA00023180"/>
    </source>
</evidence>
<dbReference type="InterPro" id="IPR007110">
    <property type="entry name" value="Ig-like_dom"/>
</dbReference>
<dbReference type="PROSITE" id="PS50835">
    <property type="entry name" value="IG_LIKE"/>
    <property type="match status" value="2"/>
</dbReference>
<dbReference type="SUPFAM" id="SSF48726">
    <property type="entry name" value="Immunoglobulin"/>
    <property type="match status" value="2"/>
</dbReference>
<dbReference type="GO" id="GO:0098609">
    <property type="term" value="P:cell-cell adhesion"/>
    <property type="evidence" value="ECO:0007669"/>
    <property type="project" value="TreeGrafter"/>
</dbReference>
<dbReference type="InterPro" id="IPR003599">
    <property type="entry name" value="Ig_sub"/>
</dbReference>
<keyword evidence="3" id="KW-1015">Disulfide bond</keyword>
<dbReference type="PANTHER" id="PTHR11640">
    <property type="entry name" value="NEPHRIN"/>
    <property type="match status" value="1"/>
</dbReference>
<feature type="non-terminal residue" evidence="8">
    <location>
        <position position="410"/>
    </location>
</feature>
<evidence type="ECO:0000256" key="6">
    <source>
        <dbReference type="SAM" id="MobiDB-lite"/>
    </source>
</evidence>
<dbReference type="InterPro" id="IPR036179">
    <property type="entry name" value="Ig-like_dom_sf"/>
</dbReference>
<dbReference type="AlphaFoldDB" id="A0A7D9J9Y4"/>
<dbReference type="Pfam" id="PF13927">
    <property type="entry name" value="Ig_3"/>
    <property type="match status" value="2"/>
</dbReference>
<dbReference type="SMART" id="SM00409">
    <property type="entry name" value="IG"/>
    <property type="match status" value="2"/>
</dbReference>
<dbReference type="PANTHER" id="PTHR11640:SF158">
    <property type="entry name" value="V-SET AND IMMUNOGLOBULIN DOMAIN-CONTAINING PROTEIN 10-LIKE 2"/>
    <property type="match status" value="1"/>
</dbReference>
<name>A0A7D9J9Y4_PARCT</name>
<keyword evidence="7" id="KW-0812">Transmembrane</keyword>
<dbReference type="InterPro" id="IPR051275">
    <property type="entry name" value="Cell_adhesion_signaling"/>
</dbReference>
<dbReference type="Gene3D" id="2.60.40.10">
    <property type="entry name" value="Immunoglobulins"/>
    <property type="match status" value="2"/>
</dbReference>
<proteinExistence type="predicted"/>
<dbReference type="GO" id="GO:0050839">
    <property type="term" value="F:cell adhesion molecule binding"/>
    <property type="evidence" value="ECO:0007669"/>
    <property type="project" value="TreeGrafter"/>
</dbReference>